<evidence type="ECO:0000313" key="1">
    <source>
        <dbReference type="EMBL" id="CAG8703528.1"/>
    </source>
</evidence>
<feature type="non-terminal residue" evidence="1">
    <location>
        <position position="51"/>
    </location>
</feature>
<gene>
    <name evidence="1" type="ORF">AGERDE_LOCUS13629</name>
</gene>
<name>A0A9N9HSK8_9GLOM</name>
<proteinExistence type="predicted"/>
<evidence type="ECO:0000313" key="2">
    <source>
        <dbReference type="Proteomes" id="UP000789831"/>
    </source>
</evidence>
<keyword evidence="2" id="KW-1185">Reference proteome</keyword>
<dbReference type="AlphaFoldDB" id="A0A9N9HSK8"/>
<reference evidence="1" key="1">
    <citation type="submission" date="2021-06" db="EMBL/GenBank/DDBJ databases">
        <authorList>
            <person name="Kallberg Y."/>
            <person name="Tangrot J."/>
            <person name="Rosling A."/>
        </authorList>
    </citation>
    <scope>NUCLEOTIDE SEQUENCE</scope>
    <source>
        <strain evidence="1">MT106</strain>
    </source>
</reference>
<organism evidence="1 2">
    <name type="scientific">Ambispora gerdemannii</name>
    <dbReference type="NCBI Taxonomy" id="144530"/>
    <lineage>
        <taxon>Eukaryota</taxon>
        <taxon>Fungi</taxon>
        <taxon>Fungi incertae sedis</taxon>
        <taxon>Mucoromycota</taxon>
        <taxon>Glomeromycotina</taxon>
        <taxon>Glomeromycetes</taxon>
        <taxon>Archaeosporales</taxon>
        <taxon>Ambisporaceae</taxon>
        <taxon>Ambispora</taxon>
    </lineage>
</organism>
<comment type="caution">
    <text evidence="1">The sequence shown here is derived from an EMBL/GenBank/DDBJ whole genome shotgun (WGS) entry which is preliminary data.</text>
</comment>
<dbReference type="EMBL" id="CAJVPL010018931">
    <property type="protein sequence ID" value="CAG8703528.1"/>
    <property type="molecule type" value="Genomic_DNA"/>
</dbReference>
<dbReference type="Proteomes" id="UP000789831">
    <property type="component" value="Unassembled WGS sequence"/>
</dbReference>
<feature type="non-terminal residue" evidence="1">
    <location>
        <position position="1"/>
    </location>
</feature>
<sequence>DQLKTGGWRWSTNSFPIVFPPPKPNSKPRKPPSYIYNIKEGLPNVMAANTS</sequence>
<protein>
    <submittedName>
        <fullName evidence="1">9377_t:CDS:1</fullName>
    </submittedName>
</protein>
<accession>A0A9N9HSK8</accession>